<evidence type="ECO:0000313" key="1">
    <source>
        <dbReference type="EMBL" id="PKM87038.1"/>
    </source>
</evidence>
<comment type="caution">
    <text evidence="1">The sequence shown here is derived from an EMBL/GenBank/DDBJ whole genome shotgun (WGS) entry which is preliminary data.</text>
</comment>
<reference evidence="1 2" key="1">
    <citation type="journal article" date="2017" name="ISME J.">
        <title>Potential for microbial H2 and metal transformations associated with novel bacteria and archaea in deep terrestrial subsurface sediments.</title>
        <authorList>
            <person name="Hernsdorf A.W."/>
            <person name="Amano Y."/>
            <person name="Miyakawa K."/>
            <person name="Ise K."/>
            <person name="Suzuki Y."/>
            <person name="Anantharaman K."/>
            <person name="Probst A."/>
            <person name="Burstein D."/>
            <person name="Thomas B.C."/>
            <person name="Banfield J.F."/>
        </authorList>
    </citation>
    <scope>NUCLEOTIDE SEQUENCE [LARGE SCALE GENOMIC DNA]</scope>
    <source>
        <strain evidence="1">HGW-Falkowbacteria-2</strain>
    </source>
</reference>
<sequence>MKIEYLPGIVPGQKIDLSKFSEAPKLRVEKLQQLFANRLAAKSLEYNQKFGQEWLNADGTVKHFDHPDREEDERLVIMQEKQWSKEVGKSIETWKRDKERDPSSLTEMGLTVCLQRLLPERFMVVRSSAYDDYNNGVDQLIIDRETGMVVCGIDEVIERTGDTGPSKKEEKVRNKMQKGGAKVKYGARVVEGKLVLGSIGRVPAFYISLSKSDLVKLGAALEEE</sequence>
<protein>
    <submittedName>
        <fullName evidence="1">Uncharacterized protein</fullName>
    </submittedName>
</protein>
<dbReference type="AlphaFoldDB" id="A0A2N2DX45"/>
<gene>
    <name evidence="1" type="ORF">CVU83_03460</name>
</gene>
<accession>A0A2N2DX45</accession>
<proteinExistence type="predicted"/>
<dbReference type="Proteomes" id="UP000233325">
    <property type="component" value="Unassembled WGS sequence"/>
</dbReference>
<dbReference type="EMBL" id="PHAH01000058">
    <property type="protein sequence ID" value="PKM87038.1"/>
    <property type="molecule type" value="Genomic_DNA"/>
</dbReference>
<name>A0A2N2DX45_9BACT</name>
<evidence type="ECO:0000313" key="2">
    <source>
        <dbReference type="Proteomes" id="UP000233325"/>
    </source>
</evidence>
<organism evidence="1 2">
    <name type="scientific">Candidatus Falkowbacteria bacterium HGW-Falkowbacteria-2</name>
    <dbReference type="NCBI Taxonomy" id="2013769"/>
    <lineage>
        <taxon>Bacteria</taxon>
        <taxon>Candidatus Falkowiibacteriota</taxon>
    </lineage>
</organism>
<feature type="non-terminal residue" evidence="1">
    <location>
        <position position="224"/>
    </location>
</feature>